<dbReference type="SUPFAM" id="SSF51679">
    <property type="entry name" value="Bacterial luciferase-like"/>
    <property type="match status" value="1"/>
</dbReference>
<organism evidence="6 7">
    <name type="scientific">Dactylosporangium salmoneum</name>
    <dbReference type="NCBI Taxonomy" id="53361"/>
    <lineage>
        <taxon>Bacteria</taxon>
        <taxon>Bacillati</taxon>
        <taxon>Actinomycetota</taxon>
        <taxon>Actinomycetes</taxon>
        <taxon>Micromonosporales</taxon>
        <taxon>Micromonosporaceae</taxon>
        <taxon>Dactylosporangium</taxon>
    </lineage>
</organism>
<keyword evidence="3" id="KW-0560">Oxidoreductase</keyword>
<evidence type="ECO:0000259" key="5">
    <source>
        <dbReference type="Pfam" id="PF00296"/>
    </source>
</evidence>
<dbReference type="EMBL" id="BAAARV010000071">
    <property type="protein sequence ID" value="GAA2371554.1"/>
    <property type="molecule type" value="Genomic_DNA"/>
</dbReference>
<feature type="domain" description="Luciferase-like" evidence="5">
    <location>
        <begin position="18"/>
        <end position="221"/>
    </location>
</feature>
<keyword evidence="4" id="KW-0503">Monooxygenase</keyword>
<dbReference type="Proteomes" id="UP001501444">
    <property type="component" value="Unassembled WGS sequence"/>
</dbReference>
<dbReference type="InterPro" id="IPR050172">
    <property type="entry name" value="SsuD_RutA_monooxygenase"/>
</dbReference>
<evidence type="ECO:0000256" key="4">
    <source>
        <dbReference type="ARBA" id="ARBA00023033"/>
    </source>
</evidence>
<keyword evidence="7" id="KW-1185">Reference proteome</keyword>
<dbReference type="InterPro" id="IPR036661">
    <property type="entry name" value="Luciferase-like_sf"/>
</dbReference>
<comment type="caution">
    <text evidence="6">The sequence shown here is derived from an EMBL/GenBank/DDBJ whole genome shotgun (WGS) entry which is preliminary data.</text>
</comment>
<evidence type="ECO:0000256" key="2">
    <source>
        <dbReference type="ARBA" id="ARBA00022643"/>
    </source>
</evidence>
<keyword evidence="1" id="KW-0285">Flavoprotein</keyword>
<dbReference type="InterPro" id="IPR019921">
    <property type="entry name" value="Lucif-like_OxRdtase_Rv2161c"/>
</dbReference>
<evidence type="ECO:0000256" key="3">
    <source>
        <dbReference type="ARBA" id="ARBA00023002"/>
    </source>
</evidence>
<dbReference type="RefSeq" id="WP_344617180.1">
    <property type="nucleotide sequence ID" value="NZ_BAAARV010000071.1"/>
</dbReference>
<dbReference type="InterPro" id="IPR011251">
    <property type="entry name" value="Luciferase-like_dom"/>
</dbReference>
<name>A0ABP5U7D9_9ACTN</name>
<dbReference type="PANTHER" id="PTHR42847">
    <property type="entry name" value="ALKANESULFONATE MONOOXYGENASE"/>
    <property type="match status" value="1"/>
</dbReference>
<dbReference type="NCBIfam" id="TIGR03619">
    <property type="entry name" value="F420_Rv2161c"/>
    <property type="match status" value="1"/>
</dbReference>
<dbReference type="Pfam" id="PF00296">
    <property type="entry name" value="Bac_luciferase"/>
    <property type="match status" value="1"/>
</dbReference>
<accession>A0ABP5U7D9</accession>
<protein>
    <submittedName>
        <fullName evidence="6">LLM class F420-dependent oxidoreductase</fullName>
    </submittedName>
</protein>
<evidence type="ECO:0000313" key="6">
    <source>
        <dbReference type="EMBL" id="GAA2371554.1"/>
    </source>
</evidence>
<evidence type="ECO:0000313" key="7">
    <source>
        <dbReference type="Proteomes" id="UP001501444"/>
    </source>
</evidence>
<dbReference type="PANTHER" id="PTHR42847:SF4">
    <property type="entry name" value="ALKANESULFONATE MONOOXYGENASE-RELATED"/>
    <property type="match status" value="1"/>
</dbReference>
<proteinExistence type="predicted"/>
<reference evidence="7" key="1">
    <citation type="journal article" date="2019" name="Int. J. Syst. Evol. Microbiol.">
        <title>The Global Catalogue of Microorganisms (GCM) 10K type strain sequencing project: providing services to taxonomists for standard genome sequencing and annotation.</title>
        <authorList>
            <consortium name="The Broad Institute Genomics Platform"/>
            <consortium name="The Broad Institute Genome Sequencing Center for Infectious Disease"/>
            <person name="Wu L."/>
            <person name="Ma J."/>
        </authorList>
    </citation>
    <scope>NUCLEOTIDE SEQUENCE [LARGE SCALE GENOMIC DNA]</scope>
    <source>
        <strain evidence="7">JCM 3272</strain>
    </source>
</reference>
<sequence length="276" mass="30922">MDFGVGYFPTDNAMPPGALARLVEKRGQTALFFAEHTHIPASRDTPYQGGELPRRYWHTYDLFVALTAAACATSRLRIGSGICLVIERDPIITAKEVASLDHLSGGRFEFGVGAGWNREEMRNHGTDPRRRMTIMRERIDAMRAIWTSDEATYHGEHVSFDRIWSYPKPAQRPHPPILVGGTGPTVLDRVLAFGDAWFPNYEEAIFDRITELRSRAQRPIEVQVLSAPADPLVLQRLHDAGVQRASHWLPSGPRSTVERALDEWEHAIAVFAGESA</sequence>
<gene>
    <name evidence="6" type="ORF">GCM10010170_073130</name>
</gene>
<keyword evidence="2" id="KW-0288">FMN</keyword>
<dbReference type="Gene3D" id="3.20.20.30">
    <property type="entry name" value="Luciferase-like domain"/>
    <property type="match status" value="1"/>
</dbReference>
<evidence type="ECO:0000256" key="1">
    <source>
        <dbReference type="ARBA" id="ARBA00022630"/>
    </source>
</evidence>